<dbReference type="PANTHER" id="PTHR43242">
    <property type="entry name" value="NAD(P)-BINDING ROSSMANN-FOLD SUPERFAMILY PROTEIN"/>
    <property type="match status" value="1"/>
</dbReference>
<evidence type="ECO:0000259" key="2">
    <source>
        <dbReference type="Pfam" id="PF04321"/>
    </source>
</evidence>
<dbReference type="InterPro" id="IPR029903">
    <property type="entry name" value="RmlD-like-bd"/>
</dbReference>
<feature type="region of interest" description="Disordered" evidence="1">
    <location>
        <begin position="156"/>
        <end position="186"/>
    </location>
</feature>
<organism evidence="3 4">
    <name type="scientific">Rugosimonospora acidiphila</name>
    <dbReference type="NCBI Taxonomy" id="556531"/>
    <lineage>
        <taxon>Bacteria</taxon>
        <taxon>Bacillati</taxon>
        <taxon>Actinomycetota</taxon>
        <taxon>Actinomycetes</taxon>
        <taxon>Micromonosporales</taxon>
        <taxon>Micromonosporaceae</taxon>
        <taxon>Rugosimonospora</taxon>
    </lineage>
</organism>
<sequence>MGARILVTGGTGHLGSQLTRQAASAGWSVIGTYFTRPTGSADERLDIRDPAAVHQTMRRVRPDVVVHTAAGRDDWRVIADGAAHVAAAAAALGARLVHVSSDAIFSGDDVHYDEAAAPDPVYRYGAAKAAAETAVRAIAPGAAIVRTSLILGDGWGGSGDGRGGSSDGRGGSSDGRGGSSDGLGGHETLTHRLISGQIDGVLFTDQIRTPVHVADLADSLLELAAGGYAGVINVAGPDAISRYDLGVLVARRDGLDPTRLRAGRVADLGSSVPTDVRLRTAKARSMLRTRLRGAHEFMSAAPGTG</sequence>
<feature type="compositionally biased region" description="Gly residues" evidence="1">
    <location>
        <begin position="156"/>
        <end position="185"/>
    </location>
</feature>
<dbReference type="PANTHER" id="PTHR43242:SF1">
    <property type="entry name" value="NAD(P)-BINDING ROSSMANN-FOLD SUPERFAMILY PROTEIN"/>
    <property type="match status" value="1"/>
</dbReference>
<evidence type="ECO:0000313" key="4">
    <source>
        <dbReference type="Proteomes" id="UP001501570"/>
    </source>
</evidence>
<keyword evidence="4" id="KW-1185">Reference proteome</keyword>
<dbReference type="EMBL" id="BAABJQ010000009">
    <property type="protein sequence ID" value="GAA5187279.1"/>
    <property type="molecule type" value="Genomic_DNA"/>
</dbReference>
<evidence type="ECO:0000313" key="3">
    <source>
        <dbReference type="EMBL" id="GAA5187279.1"/>
    </source>
</evidence>
<gene>
    <name evidence="3" type="ORF">GCM10023322_35310</name>
</gene>
<dbReference type="RefSeq" id="WP_345630861.1">
    <property type="nucleotide sequence ID" value="NZ_BAABJQ010000009.1"/>
</dbReference>
<protein>
    <submittedName>
        <fullName evidence="3">Sugar nucleotide-binding protein</fullName>
    </submittedName>
</protein>
<dbReference type="Proteomes" id="UP001501570">
    <property type="component" value="Unassembled WGS sequence"/>
</dbReference>
<comment type="caution">
    <text evidence="3">The sequence shown here is derived from an EMBL/GenBank/DDBJ whole genome shotgun (WGS) entry which is preliminary data.</text>
</comment>
<dbReference type="InterPro" id="IPR036291">
    <property type="entry name" value="NAD(P)-bd_dom_sf"/>
</dbReference>
<accession>A0ABP9RU69</accession>
<evidence type="ECO:0000256" key="1">
    <source>
        <dbReference type="SAM" id="MobiDB-lite"/>
    </source>
</evidence>
<dbReference type="Gene3D" id="3.40.50.720">
    <property type="entry name" value="NAD(P)-binding Rossmann-like Domain"/>
    <property type="match status" value="2"/>
</dbReference>
<proteinExistence type="predicted"/>
<reference evidence="4" key="1">
    <citation type="journal article" date="2019" name="Int. J. Syst. Evol. Microbiol.">
        <title>The Global Catalogue of Microorganisms (GCM) 10K type strain sequencing project: providing services to taxonomists for standard genome sequencing and annotation.</title>
        <authorList>
            <consortium name="The Broad Institute Genomics Platform"/>
            <consortium name="The Broad Institute Genome Sequencing Center for Infectious Disease"/>
            <person name="Wu L."/>
            <person name="Ma J."/>
        </authorList>
    </citation>
    <scope>NUCLEOTIDE SEQUENCE [LARGE SCALE GENOMIC DNA]</scope>
    <source>
        <strain evidence="4">JCM 18304</strain>
    </source>
</reference>
<dbReference type="SUPFAM" id="SSF51735">
    <property type="entry name" value="NAD(P)-binding Rossmann-fold domains"/>
    <property type="match status" value="1"/>
</dbReference>
<feature type="domain" description="RmlD-like substrate binding" evidence="2">
    <location>
        <begin position="4"/>
        <end position="153"/>
    </location>
</feature>
<name>A0ABP9RU69_9ACTN</name>
<dbReference type="Pfam" id="PF04321">
    <property type="entry name" value="RmlD_sub_bind"/>
    <property type="match status" value="1"/>
</dbReference>